<dbReference type="RefSeq" id="WP_144885365.1">
    <property type="nucleotide sequence ID" value="NZ_VLLE01000003.1"/>
</dbReference>
<dbReference type="EMBL" id="VLLE01000003">
    <property type="protein sequence ID" value="TWI83295.1"/>
    <property type="molecule type" value="Genomic_DNA"/>
</dbReference>
<dbReference type="Proteomes" id="UP000316167">
    <property type="component" value="Unassembled WGS sequence"/>
</dbReference>
<proteinExistence type="predicted"/>
<dbReference type="AlphaFoldDB" id="A0A562SPT5"/>
<keyword evidence="2" id="KW-1185">Reference proteome</keyword>
<evidence type="ECO:0000313" key="2">
    <source>
        <dbReference type="Proteomes" id="UP000316167"/>
    </source>
</evidence>
<comment type="caution">
    <text evidence="1">The sequence shown here is derived from an EMBL/GenBank/DDBJ whole genome shotgun (WGS) entry which is preliminary data.</text>
</comment>
<reference evidence="1 2" key="1">
    <citation type="journal article" date="2015" name="Stand. Genomic Sci.">
        <title>Genomic Encyclopedia of Bacterial and Archaeal Type Strains, Phase III: the genomes of soil and plant-associated and newly described type strains.</title>
        <authorList>
            <person name="Whitman W.B."/>
            <person name="Woyke T."/>
            <person name="Klenk H.P."/>
            <person name="Zhou Y."/>
            <person name="Lilburn T.G."/>
            <person name="Beck B.J."/>
            <person name="De Vos P."/>
            <person name="Vandamme P."/>
            <person name="Eisen J.A."/>
            <person name="Garrity G."/>
            <person name="Hugenholtz P."/>
            <person name="Kyrpides N.C."/>
        </authorList>
    </citation>
    <scope>NUCLEOTIDE SEQUENCE [LARGE SCALE GENOMIC DNA]</scope>
    <source>
        <strain evidence="1 2">CGMCC 1.7271</strain>
    </source>
</reference>
<name>A0A562SPT5_9BACT</name>
<sequence>MTIGAFSIYECGKRGEEQIITNSKSIIANTKACRLSFFEKYLNETMDVSIRDSLSKLIPPNATLIPLPKSAPLVTNAQWPGRDICEILIANGFGKNYKPLLKRTKAVPKAAFQHGSEDRPTVQTHYDSIVFEDEPLFTRSIETIVLVDDVITQGRMSAACSLRVMEALPNVTAGLFGLIRTNTFTNIENVINPKHSNVLYFPDSGKTFHKIL</sequence>
<organism evidence="1 2">
    <name type="scientific">Lacibacter cauensis</name>
    <dbReference type="NCBI Taxonomy" id="510947"/>
    <lineage>
        <taxon>Bacteria</taxon>
        <taxon>Pseudomonadati</taxon>
        <taxon>Bacteroidota</taxon>
        <taxon>Chitinophagia</taxon>
        <taxon>Chitinophagales</taxon>
        <taxon>Chitinophagaceae</taxon>
        <taxon>Lacibacter</taxon>
    </lineage>
</organism>
<dbReference type="OrthoDB" id="7849158at2"/>
<protein>
    <recommendedName>
        <fullName evidence="3">Phosphoribosyl transferase-like protein</fullName>
    </recommendedName>
</protein>
<gene>
    <name evidence="1" type="ORF">IQ13_1403</name>
</gene>
<accession>A0A562SPT5</accession>
<evidence type="ECO:0008006" key="3">
    <source>
        <dbReference type="Google" id="ProtNLM"/>
    </source>
</evidence>
<evidence type="ECO:0000313" key="1">
    <source>
        <dbReference type="EMBL" id="TWI83295.1"/>
    </source>
</evidence>